<dbReference type="Proteomes" id="UP000800035">
    <property type="component" value="Unassembled WGS sequence"/>
</dbReference>
<organism evidence="1 2">
    <name type="scientific">Byssothecium circinans</name>
    <dbReference type="NCBI Taxonomy" id="147558"/>
    <lineage>
        <taxon>Eukaryota</taxon>
        <taxon>Fungi</taxon>
        <taxon>Dikarya</taxon>
        <taxon>Ascomycota</taxon>
        <taxon>Pezizomycotina</taxon>
        <taxon>Dothideomycetes</taxon>
        <taxon>Pleosporomycetidae</taxon>
        <taxon>Pleosporales</taxon>
        <taxon>Massarineae</taxon>
        <taxon>Massarinaceae</taxon>
        <taxon>Byssothecium</taxon>
    </lineage>
</organism>
<name>A0A6A5TET9_9PLEO</name>
<accession>A0A6A5TET9</accession>
<keyword evidence="2" id="KW-1185">Reference proteome</keyword>
<dbReference type="EMBL" id="ML977028">
    <property type="protein sequence ID" value="KAF1950192.1"/>
    <property type="molecule type" value="Genomic_DNA"/>
</dbReference>
<protein>
    <submittedName>
        <fullName evidence="1">Uncharacterized protein</fullName>
    </submittedName>
</protein>
<reference evidence="1" key="1">
    <citation type="journal article" date="2020" name="Stud. Mycol.">
        <title>101 Dothideomycetes genomes: a test case for predicting lifestyles and emergence of pathogens.</title>
        <authorList>
            <person name="Haridas S."/>
            <person name="Albert R."/>
            <person name="Binder M."/>
            <person name="Bloem J."/>
            <person name="Labutti K."/>
            <person name="Salamov A."/>
            <person name="Andreopoulos B."/>
            <person name="Baker S."/>
            <person name="Barry K."/>
            <person name="Bills G."/>
            <person name="Bluhm B."/>
            <person name="Cannon C."/>
            <person name="Castanera R."/>
            <person name="Culley D."/>
            <person name="Daum C."/>
            <person name="Ezra D."/>
            <person name="Gonzalez J."/>
            <person name="Henrissat B."/>
            <person name="Kuo A."/>
            <person name="Liang C."/>
            <person name="Lipzen A."/>
            <person name="Lutzoni F."/>
            <person name="Magnuson J."/>
            <person name="Mondo S."/>
            <person name="Nolan M."/>
            <person name="Ohm R."/>
            <person name="Pangilinan J."/>
            <person name="Park H.-J."/>
            <person name="Ramirez L."/>
            <person name="Alfaro M."/>
            <person name="Sun H."/>
            <person name="Tritt A."/>
            <person name="Yoshinaga Y."/>
            <person name="Zwiers L.-H."/>
            <person name="Turgeon B."/>
            <person name="Goodwin S."/>
            <person name="Spatafora J."/>
            <person name="Crous P."/>
            <person name="Grigoriev I."/>
        </authorList>
    </citation>
    <scope>NUCLEOTIDE SEQUENCE</scope>
    <source>
        <strain evidence="1">CBS 675.92</strain>
    </source>
</reference>
<evidence type="ECO:0000313" key="1">
    <source>
        <dbReference type="EMBL" id="KAF1950192.1"/>
    </source>
</evidence>
<sequence length="106" mass="11441">MGAVYGSRLRVASMGPIYGQRLMDTGRAPYHGGLYAPEIVAGLDGCRTVCRCTVGGKVTVDCSDCFQVPTEMTLPKIVLDQMLAGMRRIAKYDHVIIGHPPVDTIT</sequence>
<evidence type="ECO:0000313" key="2">
    <source>
        <dbReference type="Proteomes" id="UP000800035"/>
    </source>
</evidence>
<proteinExistence type="predicted"/>
<gene>
    <name evidence="1" type="ORF">CC80DRAFT_497001</name>
</gene>
<dbReference type="AlphaFoldDB" id="A0A6A5TET9"/>